<dbReference type="EMBL" id="OC936950">
    <property type="protein sequence ID" value="CAD7661015.1"/>
    <property type="molecule type" value="Genomic_DNA"/>
</dbReference>
<evidence type="ECO:0000313" key="4">
    <source>
        <dbReference type="EMBL" id="CAD7661015.1"/>
    </source>
</evidence>
<dbReference type="GO" id="GO:0008146">
    <property type="term" value="F:sulfotransferase activity"/>
    <property type="evidence" value="ECO:0007669"/>
    <property type="project" value="InterPro"/>
</dbReference>
<dbReference type="Pfam" id="PF00685">
    <property type="entry name" value="Sulfotransfer_1"/>
    <property type="match status" value="1"/>
</dbReference>
<evidence type="ECO:0000256" key="1">
    <source>
        <dbReference type="ARBA" id="ARBA00005771"/>
    </source>
</evidence>
<gene>
    <name evidence="4" type="ORF">ONB1V03_LOCUS17577</name>
</gene>
<evidence type="ECO:0000256" key="2">
    <source>
        <dbReference type="ARBA" id="ARBA00022679"/>
    </source>
</evidence>
<evidence type="ECO:0000313" key="5">
    <source>
        <dbReference type="Proteomes" id="UP000728032"/>
    </source>
</evidence>
<keyword evidence="5" id="KW-1185">Reference proteome</keyword>
<organism evidence="4">
    <name type="scientific">Oppiella nova</name>
    <dbReference type="NCBI Taxonomy" id="334625"/>
    <lineage>
        <taxon>Eukaryota</taxon>
        <taxon>Metazoa</taxon>
        <taxon>Ecdysozoa</taxon>
        <taxon>Arthropoda</taxon>
        <taxon>Chelicerata</taxon>
        <taxon>Arachnida</taxon>
        <taxon>Acari</taxon>
        <taxon>Acariformes</taxon>
        <taxon>Sarcoptiformes</taxon>
        <taxon>Oribatida</taxon>
        <taxon>Brachypylina</taxon>
        <taxon>Oppioidea</taxon>
        <taxon>Oppiidae</taxon>
        <taxon>Oppiella</taxon>
    </lineage>
</organism>
<dbReference type="EMBL" id="CAJPVJ010022125">
    <property type="protein sequence ID" value="CAG2178151.1"/>
    <property type="molecule type" value="Genomic_DNA"/>
</dbReference>
<dbReference type="InterPro" id="IPR000863">
    <property type="entry name" value="Sulfotransferase_dom"/>
</dbReference>
<proteinExistence type="inferred from homology"/>
<comment type="similarity">
    <text evidence="1">Belongs to the sulfotransferase 1 family.</text>
</comment>
<evidence type="ECO:0000259" key="3">
    <source>
        <dbReference type="Pfam" id="PF00685"/>
    </source>
</evidence>
<dbReference type="SUPFAM" id="SSF52540">
    <property type="entry name" value="P-loop containing nucleoside triphosphate hydrolases"/>
    <property type="match status" value="1"/>
</dbReference>
<dbReference type="AlphaFoldDB" id="A0A7R9MIU5"/>
<dbReference type="PANTHER" id="PTHR11783">
    <property type="entry name" value="SULFOTRANSFERASE SULT"/>
    <property type="match status" value="1"/>
</dbReference>
<protein>
    <recommendedName>
        <fullName evidence="3">Sulfotransferase domain-containing protein</fullName>
    </recommendedName>
</protein>
<dbReference type="Proteomes" id="UP000728032">
    <property type="component" value="Unassembled WGS sequence"/>
</dbReference>
<reference evidence="4" key="1">
    <citation type="submission" date="2020-11" db="EMBL/GenBank/DDBJ databases">
        <authorList>
            <person name="Tran Van P."/>
        </authorList>
    </citation>
    <scope>NUCLEOTIDE SEQUENCE</scope>
</reference>
<keyword evidence="2" id="KW-0808">Transferase</keyword>
<sequence length="279" mass="32713">MFTSIRNMDKHFRVVRGLICFKPPGVEKHSVEYELDYQPLPWDRIMSSYPKSGNFWTINIVLSIMGDIHVGQYIPKDRYSKLFLGFRLPNELVDDIPVDRDGENCRFHATHLSMTYLAYNPGAKYLLLMRNPKDLWITGKDLPNGDYFTAIKSSWEHREDSNCTLITYEEMSANPRDSIVKIASFLGIKYVRRLYGRCDDSGHGTGSNSDDILLDRIIRETRFKAMKSNHELKMHFRKGIVGDWRAVMTRDESDLIDKRVRDEWMGTGLETLWEREMKW</sequence>
<dbReference type="InterPro" id="IPR027417">
    <property type="entry name" value="P-loop_NTPase"/>
</dbReference>
<dbReference type="OrthoDB" id="205623at2759"/>
<dbReference type="Gene3D" id="3.40.50.300">
    <property type="entry name" value="P-loop containing nucleotide triphosphate hydrolases"/>
    <property type="match status" value="2"/>
</dbReference>
<name>A0A7R9MIU5_9ACAR</name>
<feature type="domain" description="Sulfotransferase" evidence="3">
    <location>
        <begin position="141"/>
        <end position="265"/>
    </location>
</feature>
<accession>A0A7R9MIU5</accession>